<keyword evidence="3" id="KW-1185">Reference proteome</keyword>
<dbReference type="InterPro" id="IPR038721">
    <property type="entry name" value="IS701-like_DDE_dom"/>
</dbReference>
<sequence length="389" mass="42514">MLLEGLEGEAAAGLYMAVLATLRHRSQRNYAIEYLHGLLTAEGRKTISKIAAGTDRKGSAQALHHFISDSPWDWNLVRRSVARFLDDRVQPRAWVVAPLLIPKSGPHSVGVSSMFVPDVGSQVSAQRAYGLWLANEGASYPVNWRIHLPQPWLEEPRRGQVGIPTEAAPSTQANCVTQAVLDTASWGLAHRPVVIDARQTDPREIVTALGDADIPVLLKVSCSTLVQPQHGEHEESPGAPVPVLRLAAALRQQRRHVTWRDPRSGALSSSLAATARVRLPGGPADQDLVVLYEWRSTRGRPSGFWITSMTDQTSEQLVRWGRLALQVSADVQKTGTDVGLRDFEGRTYRGWHHHMTLASAAHSALKLASATQTVAAPSRSPDQKWAAVS</sequence>
<evidence type="ECO:0000259" key="1">
    <source>
        <dbReference type="Pfam" id="PF13546"/>
    </source>
</evidence>
<evidence type="ECO:0000313" key="2">
    <source>
        <dbReference type="EMBL" id="MDI3422105.1"/>
    </source>
</evidence>
<reference evidence="2 3" key="1">
    <citation type="submission" date="2023-05" db="EMBL/GenBank/DDBJ databases">
        <title>Draft genome sequence of Streptomyces sp. B-S-A12 isolated from a cave soil in Thailand.</title>
        <authorList>
            <person name="Chamroensaksri N."/>
            <person name="Muangham S."/>
        </authorList>
    </citation>
    <scope>NUCLEOTIDE SEQUENCE [LARGE SCALE GENOMIC DNA]</scope>
    <source>
        <strain evidence="2 3">B-S-A12</strain>
    </source>
</reference>
<dbReference type="InterPro" id="IPR039365">
    <property type="entry name" value="IS701-like"/>
</dbReference>
<gene>
    <name evidence="2" type="ORF">QIT00_26735</name>
</gene>
<name>A0ABT6T391_9ACTN</name>
<proteinExistence type="predicted"/>
<dbReference type="PANTHER" id="PTHR33627:SF1">
    <property type="entry name" value="TRANSPOSASE"/>
    <property type="match status" value="1"/>
</dbReference>
<dbReference type="PANTHER" id="PTHR33627">
    <property type="entry name" value="TRANSPOSASE"/>
    <property type="match status" value="1"/>
</dbReference>
<comment type="caution">
    <text evidence="2">The sequence shown here is derived from an EMBL/GenBank/DDBJ whole genome shotgun (WGS) entry which is preliminary data.</text>
</comment>
<protein>
    <submittedName>
        <fullName evidence="2">Transposase</fullName>
    </submittedName>
</protein>
<organism evidence="2 3">
    <name type="scientific">Streptomyces luteolus</name>
    <dbReference type="NCBI Taxonomy" id="3043615"/>
    <lineage>
        <taxon>Bacteria</taxon>
        <taxon>Bacillati</taxon>
        <taxon>Actinomycetota</taxon>
        <taxon>Actinomycetes</taxon>
        <taxon>Kitasatosporales</taxon>
        <taxon>Streptomycetaceae</taxon>
        <taxon>Streptomyces</taxon>
    </lineage>
</organism>
<dbReference type="RefSeq" id="WP_282537967.1">
    <property type="nucleotide sequence ID" value="NZ_JASCIS010000032.1"/>
</dbReference>
<dbReference type="EMBL" id="JASCIS010000032">
    <property type="protein sequence ID" value="MDI3422105.1"/>
    <property type="molecule type" value="Genomic_DNA"/>
</dbReference>
<accession>A0ABT6T391</accession>
<dbReference type="Proteomes" id="UP001237105">
    <property type="component" value="Unassembled WGS sequence"/>
</dbReference>
<dbReference type="Pfam" id="PF13546">
    <property type="entry name" value="DDE_5"/>
    <property type="match status" value="1"/>
</dbReference>
<feature type="domain" description="Transposase IS701-like DDE" evidence="1">
    <location>
        <begin position="19"/>
        <end position="261"/>
    </location>
</feature>
<evidence type="ECO:0000313" key="3">
    <source>
        <dbReference type="Proteomes" id="UP001237105"/>
    </source>
</evidence>